<evidence type="ECO:0008006" key="4">
    <source>
        <dbReference type="Google" id="ProtNLM"/>
    </source>
</evidence>
<evidence type="ECO:0000313" key="2">
    <source>
        <dbReference type="EMBL" id="ADU24431.1"/>
    </source>
</evidence>
<feature type="coiled-coil region" evidence="1">
    <location>
        <begin position="4"/>
        <end position="38"/>
    </location>
</feature>
<accession>E6UL85</accession>
<evidence type="ECO:0000256" key="1">
    <source>
        <dbReference type="SAM" id="Coils"/>
    </source>
</evidence>
<dbReference type="Proteomes" id="UP000006919">
    <property type="component" value="Plasmid pRUMAL04"/>
</dbReference>
<dbReference type="OrthoDB" id="1827473at2"/>
<dbReference type="KEGG" id="ral:Rumal_4010"/>
<gene>
    <name evidence="2" type="ordered locus">Rumal_4010</name>
</gene>
<keyword evidence="2" id="KW-0614">Plasmid</keyword>
<geneLocation type="plasmid" evidence="2 3">
    <name>pRUMAL04</name>
</geneLocation>
<dbReference type="AlphaFoldDB" id="E6UL85"/>
<organism evidence="2 3">
    <name type="scientific">Ruminococcus albus (strain ATCC 27210 / DSM 20455 / JCM 14654 / NCDO 2250 / 7)</name>
    <dbReference type="NCBI Taxonomy" id="697329"/>
    <lineage>
        <taxon>Bacteria</taxon>
        <taxon>Bacillati</taxon>
        <taxon>Bacillota</taxon>
        <taxon>Clostridia</taxon>
        <taxon>Eubacteriales</taxon>
        <taxon>Oscillospiraceae</taxon>
        <taxon>Ruminococcus</taxon>
    </lineage>
</organism>
<dbReference type="EMBL" id="CP002407">
    <property type="protein sequence ID" value="ADU24431.1"/>
    <property type="molecule type" value="Genomic_DNA"/>
</dbReference>
<dbReference type="HOGENOM" id="CLU_155223_0_0_9"/>
<name>E6UL85_RUMA7</name>
<reference evidence="3" key="1">
    <citation type="journal article" date="2011" name="J. Bacteriol.">
        <title>Complete genome of the cellulolytic ruminal bacterium Ruminococcus albus 7.</title>
        <authorList>
            <person name="Suen G."/>
            <person name="Stevenson D.M."/>
            <person name="Bruce D.C."/>
            <person name="Chertkov O."/>
            <person name="Copeland A."/>
            <person name="Cheng J.F."/>
            <person name="Detter C."/>
            <person name="Detter J.C."/>
            <person name="Goodwin L.A."/>
            <person name="Han C.S."/>
            <person name="Hauser L.J."/>
            <person name="Ivanova N.N."/>
            <person name="Kyrpides N.C."/>
            <person name="Land M.L."/>
            <person name="Lapidus A."/>
            <person name="Lucas S."/>
            <person name="Ovchinnikova G."/>
            <person name="Pitluck S."/>
            <person name="Tapia R."/>
            <person name="Woyke T."/>
            <person name="Boyum J."/>
            <person name="Mead D."/>
            <person name="Weimer P.J."/>
        </authorList>
    </citation>
    <scope>NUCLEOTIDE SEQUENCE [LARGE SCALE GENOMIC DNA]</scope>
    <source>
        <strain evidence="3">ATCC 27210 / DSM 20455 / JCM 14654 / NCDO 2250 / 7</strain>
        <plasmid evidence="3">pRUMAL04</plasmid>
    </source>
</reference>
<proteinExistence type="predicted"/>
<dbReference type="RefSeq" id="WP_013483967.1">
    <property type="nucleotide sequence ID" value="NC_014827.1"/>
</dbReference>
<protein>
    <recommendedName>
        <fullName evidence="4">Relaxasome subunit MobC</fullName>
    </recommendedName>
</protein>
<keyword evidence="1" id="KW-0175">Coiled coil</keyword>
<evidence type="ECO:0000313" key="3">
    <source>
        <dbReference type="Proteomes" id="UP000006919"/>
    </source>
</evidence>
<sequence>MSKSKTYEERIAELQEKQKQLKAQEKKLKAQKSADERKKRTRHLIEIGGAVYSVLGREYADGDIERLVAFLKGQNQRGGFFNKAMNDFPDNKPE</sequence>